<dbReference type="InterPro" id="IPR004089">
    <property type="entry name" value="MCPsignal_dom"/>
</dbReference>
<keyword evidence="6" id="KW-0812">Transmembrane</keyword>
<keyword evidence="2 4" id="KW-0807">Transducer</keyword>
<organism evidence="8">
    <name type="scientific">uncultured Desulfovibrio sp</name>
    <dbReference type="NCBI Taxonomy" id="167968"/>
    <lineage>
        <taxon>Bacteria</taxon>
        <taxon>Pseudomonadati</taxon>
        <taxon>Thermodesulfobacteriota</taxon>
        <taxon>Desulfovibrionia</taxon>
        <taxon>Desulfovibrionales</taxon>
        <taxon>Desulfovibrionaceae</taxon>
        <taxon>Desulfovibrio</taxon>
        <taxon>environmental samples</taxon>
    </lineage>
</organism>
<name>A0A212K7F3_9BACT</name>
<dbReference type="SUPFAM" id="SSF58104">
    <property type="entry name" value="Methyl-accepting chemotaxis protein (MCP) signaling domain"/>
    <property type="match status" value="1"/>
</dbReference>
<feature type="coiled-coil region" evidence="5">
    <location>
        <begin position="252"/>
        <end position="305"/>
    </location>
</feature>
<evidence type="ECO:0000256" key="1">
    <source>
        <dbReference type="ARBA" id="ARBA00004370"/>
    </source>
</evidence>
<evidence type="ECO:0000256" key="6">
    <source>
        <dbReference type="SAM" id="Phobius"/>
    </source>
</evidence>
<evidence type="ECO:0000256" key="4">
    <source>
        <dbReference type="PROSITE-ProRule" id="PRU00284"/>
    </source>
</evidence>
<sequence length="588" mass="62841">MSLLKNTRLQTKLIVSFILSSLMTLGVGVFAVFELGKVNNADTILYERATVPMADLLKLAVGFQRIRVNMEGIVGASSDAEVKQRTAQIEALRKEIDESSKAVEKTLISAKAKQIIEEYKVHRAAFRGMTDKVLKLKQAGDSAGAEAYLDSEGNKLADQYQDSINRLVESKEEQGHLLAQSNDELADFSKKMIFAAIAIGFMLSVGQGILLTREVMRQLGEDPGYLAEVAGKIADGDLNVTFRPQKKPGGVYHVLQNMVGTMKDKIAEAEQKSAEASEQAHHAEIATQEAQAAKVQAERAKAEGMLQAAHQLESVVEVVSTATEQLSALITQSSNGAEEQSRRVSVTSSAMDEMNATVGEVAENAAKASDTSDTARTKAQEGAQLVRNVVSDITEVQKQSLEVKADMATLGKQADGIGQIMSVISDIADQTNLLALNAAIEAARAGDAGRGFAVVADEVRKLAEKTMTATQEVGGVIRGIQEGTRKSIDGVDKSVATIESATRRASLSGEALTQIVSLVEQASDQVRSIAAASEQQSASSEEISRSVEQVATISVETAQAMGRANQAMSEMAQQAQVLRRLIQEMKAG</sequence>
<dbReference type="PANTHER" id="PTHR32089:SF112">
    <property type="entry name" value="LYSOZYME-LIKE PROTEIN-RELATED"/>
    <property type="match status" value="1"/>
</dbReference>
<dbReference type="AlphaFoldDB" id="A0A212K7F3"/>
<comment type="subcellular location">
    <subcellularLocation>
        <location evidence="1">Membrane</location>
    </subcellularLocation>
</comment>
<dbReference type="Gene3D" id="1.10.287.950">
    <property type="entry name" value="Methyl-accepting chemotaxis protein"/>
    <property type="match status" value="1"/>
</dbReference>
<dbReference type="InterPro" id="IPR024478">
    <property type="entry name" value="HlyB_4HB_MCP"/>
</dbReference>
<dbReference type="Pfam" id="PF12729">
    <property type="entry name" value="4HB_MCP_1"/>
    <property type="match status" value="1"/>
</dbReference>
<evidence type="ECO:0000256" key="5">
    <source>
        <dbReference type="SAM" id="Coils"/>
    </source>
</evidence>
<dbReference type="CDD" id="cd19411">
    <property type="entry name" value="MCP2201-like_sensor"/>
    <property type="match status" value="1"/>
</dbReference>
<reference evidence="8" key="1">
    <citation type="submission" date="2016-04" db="EMBL/GenBank/DDBJ databases">
        <authorList>
            <person name="Evans L.H."/>
            <person name="Alamgir A."/>
            <person name="Owens N."/>
            <person name="Weber N.D."/>
            <person name="Virtaneva K."/>
            <person name="Barbian K."/>
            <person name="Babar A."/>
            <person name="Rosenke K."/>
        </authorList>
    </citation>
    <scope>NUCLEOTIDE SEQUENCE</scope>
    <source>
        <strain evidence="8">92-2</strain>
    </source>
</reference>
<comment type="similarity">
    <text evidence="3">Belongs to the methyl-accepting chemotaxis (MCP) protein family.</text>
</comment>
<dbReference type="EMBL" id="FLUP01000001">
    <property type="protein sequence ID" value="SBW07586.1"/>
    <property type="molecule type" value="Genomic_DNA"/>
</dbReference>
<dbReference type="GO" id="GO:0016020">
    <property type="term" value="C:membrane"/>
    <property type="evidence" value="ECO:0007669"/>
    <property type="project" value="UniProtKB-SubCell"/>
</dbReference>
<dbReference type="CDD" id="cd11386">
    <property type="entry name" value="MCP_signal"/>
    <property type="match status" value="1"/>
</dbReference>
<evidence type="ECO:0000259" key="7">
    <source>
        <dbReference type="PROSITE" id="PS50111"/>
    </source>
</evidence>
<dbReference type="SMART" id="SM00283">
    <property type="entry name" value="MA"/>
    <property type="match status" value="1"/>
</dbReference>
<dbReference type="RefSeq" id="WP_227119213.1">
    <property type="nucleotide sequence ID" value="NZ_LT598928.1"/>
</dbReference>
<evidence type="ECO:0000256" key="3">
    <source>
        <dbReference type="ARBA" id="ARBA00029447"/>
    </source>
</evidence>
<accession>A0A212K7F3</accession>
<dbReference type="GO" id="GO:0006935">
    <property type="term" value="P:chemotaxis"/>
    <property type="evidence" value="ECO:0007669"/>
    <property type="project" value="UniProtKB-ARBA"/>
</dbReference>
<keyword evidence="6" id="KW-0472">Membrane</keyword>
<protein>
    <submittedName>
        <fullName evidence="8">Methyl-accepting chemotaxis sensory transducer</fullName>
    </submittedName>
</protein>
<dbReference type="GO" id="GO:0007165">
    <property type="term" value="P:signal transduction"/>
    <property type="evidence" value="ECO:0007669"/>
    <property type="project" value="UniProtKB-KW"/>
</dbReference>
<keyword evidence="6" id="KW-1133">Transmembrane helix</keyword>
<evidence type="ECO:0000256" key="2">
    <source>
        <dbReference type="ARBA" id="ARBA00023224"/>
    </source>
</evidence>
<dbReference type="InterPro" id="IPR047347">
    <property type="entry name" value="YvaQ-like_sensor"/>
</dbReference>
<proteinExistence type="inferred from homology"/>
<keyword evidence="5" id="KW-0175">Coiled coil</keyword>
<evidence type="ECO:0000313" key="8">
    <source>
        <dbReference type="EMBL" id="SBW07586.1"/>
    </source>
</evidence>
<dbReference type="PANTHER" id="PTHR32089">
    <property type="entry name" value="METHYL-ACCEPTING CHEMOTAXIS PROTEIN MCPB"/>
    <property type="match status" value="1"/>
</dbReference>
<feature type="domain" description="Methyl-accepting transducer" evidence="7">
    <location>
        <begin position="315"/>
        <end position="551"/>
    </location>
</feature>
<feature type="transmembrane region" description="Helical" evidence="6">
    <location>
        <begin position="12"/>
        <end position="33"/>
    </location>
</feature>
<gene>
    <name evidence="8" type="ORF">KM92DES2_12354</name>
</gene>
<dbReference type="Pfam" id="PF00015">
    <property type="entry name" value="MCPsignal"/>
    <property type="match status" value="1"/>
</dbReference>
<dbReference type="PROSITE" id="PS50111">
    <property type="entry name" value="CHEMOTAXIS_TRANSDUC_2"/>
    <property type="match status" value="1"/>
</dbReference>
<dbReference type="FunFam" id="1.10.287.950:FF:000001">
    <property type="entry name" value="Methyl-accepting chemotaxis sensory transducer"/>
    <property type="match status" value="1"/>
</dbReference>